<dbReference type="EMBL" id="JAAMOZ010000001">
    <property type="protein sequence ID" value="NIH56347.1"/>
    <property type="molecule type" value="Genomic_DNA"/>
</dbReference>
<gene>
    <name evidence="5" type="ORF">FB473_000992</name>
</gene>
<evidence type="ECO:0000313" key="5">
    <source>
        <dbReference type="EMBL" id="NIH56347.1"/>
    </source>
</evidence>
<protein>
    <submittedName>
        <fullName evidence="5">Sugar (Pentulose or hexulose) kinase</fullName>
    </submittedName>
</protein>
<dbReference type="CDD" id="cd00366">
    <property type="entry name" value="ASKHA_NBD_FGGY"/>
    <property type="match status" value="1"/>
</dbReference>
<dbReference type="InterPro" id="IPR018484">
    <property type="entry name" value="FGGY_N"/>
</dbReference>
<comment type="similarity">
    <text evidence="1">Belongs to the FGGY kinase family.</text>
</comment>
<evidence type="ECO:0000313" key="6">
    <source>
        <dbReference type="Proteomes" id="UP000749311"/>
    </source>
</evidence>
<reference evidence="5 6" key="1">
    <citation type="submission" date="2020-02" db="EMBL/GenBank/DDBJ databases">
        <title>Sequencing the genomes of 1000 actinobacteria strains.</title>
        <authorList>
            <person name="Klenk H.-P."/>
        </authorList>
    </citation>
    <scope>NUCLEOTIDE SEQUENCE [LARGE SCALE GENOMIC DNA]</scope>
    <source>
        <strain evidence="5 6">DSM 19609</strain>
    </source>
</reference>
<dbReference type="InterPro" id="IPR050406">
    <property type="entry name" value="FGGY_Carb_Kinase"/>
</dbReference>
<proteinExistence type="inferred from homology"/>
<dbReference type="PANTHER" id="PTHR43095">
    <property type="entry name" value="SUGAR KINASE"/>
    <property type="match status" value="1"/>
</dbReference>
<evidence type="ECO:0000256" key="3">
    <source>
        <dbReference type="ARBA" id="ARBA00022777"/>
    </source>
</evidence>
<keyword evidence="3 5" id="KW-0418">Kinase</keyword>
<evidence type="ECO:0000259" key="4">
    <source>
        <dbReference type="Pfam" id="PF00370"/>
    </source>
</evidence>
<dbReference type="RefSeq" id="WP_167165360.1">
    <property type="nucleotide sequence ID" value="NZ_BAAAOO010000002.1"/>
</dbReference>
<dbReference type="Proteomes" id="UP000749311">
    <property type="component" value="Unassembled WGS sequence"/>
</dbReference>
<accession>A0ABX0SHZ0</accession>
<dbReference type="PIRSF" id="PIRSF000538">
    <property type="entry name" value="GlpK"/>
    <property type="match status" value="1"/>
</dbReference>
<evidence type="ECO:0000256" key="1">
    <source>
        <dbReference type="ARBA" id="ARBA00009156"/>
    </source>
</evidence>
<dbReference type="SUPFAM" id="SSF53067">
    <property type="entry name" value="Actin-like ATPase domain"/>
    <property type="match status" value="2"/>
</dbReference>
<dbReference type="InterPro" id="IPR043129">
    <property type="entry name" value="ATPase_NBD"/>
</dbReference>
<sequence length="444" mass="49206">MYYLSIDFGTSTVKMEVLDDNLTVLASQKQEYPYILLPGEKVEIDPDVLFEATEQAAQRLPADLRSQVGALCYDTFSPSPVFIAEDGTLAYPNIITHMDRRSRAITDYIDEVVGKERYLSIAGIYPFAGGAGIMTILWMQQNEPEVLENTYRIGHLPTYVHHRLTGEWMVDLVNASMLGLYETTSQGGWSAELLDAFGLKHEWFGDIRNPGEFLGTLLPEVAERFGIPAGIPVAVGTNDMASAQMGARNDRAGRIMNTAGSSDMVSILIDKPVTNPGYYLRNSALPGVWQIYATTAGGFGIDWFYEQFCRELDRATFNNEYLPSCVERFVADGEVTFDPYLTGDRQSLEKRTGAWHGLTLAATRDEMLAAMLKSMNRVLYDVVKLASDVVDLDSVIKLTGGLSGPAFIKLKEQEFPGFTFEVVDNCSVLGNVELVRHHNGRLAA</sequence>
<name>A0ABX0SHZ0_9ACTN</name>
<dbReference type="GO" id="GO:0016301">
    <property type="term" value="F:kinase activity"/>
    <property type="evidence" value="ECO:0007669"/>
    <property type="project" value="UniProtKB-KW"/>
</dbReference>
<dbReference type="Pfam" id="PF00370">
    <property type="entry name" value="FGGY_N"/>
    <property type="match status" value="1"/>
</dbReference>
<dbReference type="Gene3D" id="3.30.420.40">
    <property type="match status" value="2"/>
</dbReference>
<dbReference type="InterPro" id="IPR000577">
    <property type="entry name" value="Carb_kinase_FGGY"/>
</dbReference>
<evidence type="ECO:0000256" key="2">
    <source>
        <dbReference type="ARBA" id="ARBA00022679"/>
    </source>
</evidence>
<organism evidence="5 6">
    <name type="scientific">Brooklawnia cerclae</name>
    <dbReference type="NCBI Taxonomy" id="349934"/>
    <lineage>
        <taxon>Bacteria</taxon>
        <taxon>Bacillati</taxon>
        <taxon>Actinomycetota</taxon>
        <taxon>Actinomycetes</taxon>
        <taxon>Propionibacteriales</taxon>
        <taxon>Propionibacteriaceae</taxon>
        <taxon>Brooklawnia</taxon>
    </lineage>
</organism>
<comment type="caution">
    <text evidence="5">The sequence shown here is derived from an EMBL/GenBank/DDBJ whole genome shotgun (WGS) entry which is preliminary data.</text>
</comment>
<keyword evidence="6" id="KW-1185">Reference proteome</keyword>
<feature type="domain" description="Carbohydrate kinase FGGY N-terminal" evidence="4">
    <location>
        <begin position="2"/>
        <end position="246"/>
    </location>
</feature>
<keyword evidence="2" id="KW-0808">Transferase</keyword>